<sequence length="124" mass="14296">MAKIKIGRLADEITSQLRKYSQVIADDVEQIMDDVTKEAVGRLKSKIQEVGLVQTGDYMRGWTRKRVPNGWVIHNKTEYRLAHLLEYGHATVDGGRVPGTPHIRPIEDWLEKEFEDRVEKAIKQ</sequence>
<keyword evidence="2" id="KW-1185">Reference proteome</keyword>
<dbReference type="GeneID" id="5179259"/>
<dbReference type="Pfam" id="PF04883">
    <property type="entry name" value="HK97-gp10_like"/>
    <property type="match status" value="1"/>
</dbReference>
<evidence type="ECO:0000313" key="1">
    <source>
        <dbReference type="EMBL" id="ABC61280.1"/>
    </source>
</evidence>
<protein>
    <recommendedName>
        <fullName evidence="3">HK97 gp10 family phage protein</fullName>
    </recommendedName>
</protein>
<proteinExistence type="predicted"/>
<evidence type="ECO:0000313" key="2">
    <source>
        <dbReference type="Proteomes" id="UP000006664"/>
    </source>
</evidence>
<dbReference type="InterPro" id="IPR010064">
    <property type="entry name" value="HK97-gp10_tail"/>
</dbReference>
<dbReference type="EMBL" id="DQ340064">
    <property type="protein sequence ID" value="ABC61280.1"/>
    <property type="molecule type" value="Genomic_DNA"/>
</dbReference>
<evidence type="ECO:0008006" key="3">
    <source>
        <dbReference type="Google" id="ProtNLM"/>
    </source>
</evidence>
<dbReference type="OrthoDB" id="27935at10239"/>
<dbReference type="RefSeq" id="YP_764480.1">
    <property type="nucleotide sequence ID" value="NC_008376.2"/>
</dbReference>
<accession>Q0H235</accession>
<organism evidence="1 2">
    <name type="scientific">Geobacillus phage GBSV1</name>
    <dbReference type="NCBI Taxonomy" id="365048"/>
    <lineage>
        <taxon>Viruses</taxon>
        <taxon>Duplodnaviria</taxon>
        <taxon>Heunggongvirae</taxon>
        <taxon>Uroviricota</taxon>
        <taxon>Caudoviricetes</taxon>
        <taxon>Svunavirus</taxon>
        <taxon>Svunavirus GBSV1</taxon>
    </lineage>
</organism>
<name>Q0H235_9CAUD</name>
<dbReference type="Proteomes" id="UP000006664">
    <property type="component" value="Segment"/>
</dbReference>
<reference evidence="1 2" key="1">
    <citation type="journal article" date="2009" name="Res. Microbiol.">
        <title>Genomic and proteomic characterization of a thermophilic Geobacillus bacteriophage GBSV1.</title>
        <authorList>
            <person name="Liu B."/>
            <person name="Zhou F."/>
            <person name="Wu S."/>
            <person name="Xu Y."/>
            <person name="Zhang X."/>
        </authorList>
    </citation>
    <scope>NUCLEOTIDE SEQUENCE [LARGE SCALE GENOMIC DNA]</scope>
</reference>
<dbReference type="KEGG" id="vg:5179259"/>